<dbReference type="InterPro" id="IPR018449">
    <property type="entry name" value="NIL_domain"/>
</dbReference>
<keyword evidence="6" id="KW-1278">Translocase</keyword>
<dbReference type="PANTHER" id="PTHR43166:SF30">
    <property type="entry name" value="METHIONINE IMPORT ATP-BINDING PROTEIN METN"/>
    <property type="match status" value="1"/>
</dbReference>
<comment type="function">
    <text evidence="9">Part of the ABC transporter FtsEX involved in cellular division. Has ATPase activity.</text>
</comment>
<sequence>MSVITLDDVSVVFHEGKRTIQAVNNVNLTVNQGEIFGIVGFSGAGKSTLVRTINLLERPTSGRVLLDGRDITQARGRELRDIRKRIGFIFQSFNLIGNVTVEENIIFALRAGGWPRAEWKQRVSELLALVGLESKASSYPSSLSGGQRQRVSIARALANKPEILLCDEATSALDLETAGEILDLLRRINHELGITIVFITHQLDVAKSIFDRVAVMEHGRIVEQGNTFDLFGDPQHPTTRALVERYLGVGLPAQLVPDLPAGDLIELRYKGDSALEPLISQVARTWNVSVNVLHANVEYFGTQAIGTLVVSVDGTDEARQNALRALQDNVFSYRELDRAALAAAAERDAERVVPVTQTPTNEGERR</sequence>
<evidence type="ECO:0000313" key="12">
    <source>
        <dbReference type="EMBL" id="RSX53580.1"/>
    </source>
</evidence>
<comment type="similarity">
    <text evidence="1">Belongs to the ABC transporter superfamily.</text>
</comment>
<evidence type="ECO:0000256" key="2">
    <source>
        <dbReference type="ARBA" id="ARBA00022448"/>
    </source>
</evidence>
<dbReference type="InterPro" id="IPR003593">
    <property type="entry name" value="AAA+_ATPase"/>
</dbReference>
<evidence type="ECO:0000256" key="1">
    <source>
        <dbReference type="ARBA" id="ARBA00005417"/>
    </source>
</evidence>
<keyword evidence="7" id="KW-0029">Amino-acid transport</keyword>
<evidence type="ECO:0000259" key="11">
    <source>
        <dbReference type="PROSITE" id="PS50893"/>
    </source>
</evidence>
<keyword evidence="13" id="KW-1185">Reference proteome</keyword>
<keyword evidence="3" id="KW-1003">Cell membrane</keyword>
<dbReference type="InterPro" id="IPR017871">
    <property type="entry name" value="ABC_transporter-like_CS"/>
</dbReference>
<dbReference type="SMART" id="SM00382">
    <property type="entry name" value="AAA"/>
    <property type="match status" value="1"/>
</dbReference>
<feature type="domain" description="ABC transporter" evidence="11">
    <location>
        <begin position="4"/>
        <end position="243"/>
    </location>
</feature>
<dbReference type="Gene3D" id="3.40.50.300">
    <property type="entry name" value="P-loop containing nucleotide triphosphate hydrolases"/>
    <property type="match status" value="1"/>
</dbReference>
<dbReference type="CDD" id="cd03258">
    <property type="entry name" value="ABC_MetN_methionine_transporter"/>
    <property type="match status" value="1"/>
</dbReference>
<keyword evidence="4" id="KW-0547">Nucleotide-binding</keyword>
<evidence type="ECO:0000256" key="3">
    <source>
        <dbReference type="ARBA" id="ARBA00022475"/>
    </source>
</evidence>
<evidence type="ECO:0000256" key="4">
    <source>
        <dbReference type="ARBA" id="ARBA00022741"/>
    </source>
</evidence>
<evidence type="ECO:0000256" key="10">
    <source>
        <dbReference type="ARBA" id="ARBA00063837"/>
    </source>
</evidence>
<dbReference type="InterPro" id="IPR003439">
    <property type="entry name" value="ABC_transporter-like_ATP-bd"/>
</dbReference>
<keyword evidence="5 12" id="KW-0067">ATP-binding</keyword>
<proteinExistence type="inferred from homology"/>
<dbReference type="Gene3D" id="3.30.70.260">
    <property type="match status" value="1"/>
</dbReference>
<dbReference type="InterPro" id="IPR041701">
    <property type="entry name" value="MetN_ABC"/>
</dbReference>
<dbReference type="SUPFAM" id="SSF55021">
    <property type="entry name" value="ACT-like"/>
    <property type="match status" value="1"/>
</dbReference>
<dbReference type="GO" id="GO:0005524">
    <property type="term" value="F:ATP binding"/>
    <property type="evidence" value="ECO:0007669"/>
    <property type="project" value="UniProtKB-KW"/>
</dbReference>
<dbReference type="FunFam" id="3.40.50.300:FF:000056">
    <property type="entry name" value="Cell division ATP-binding protein FtsE"/>
    <property type="match status" value="1"/>
</dbReference>
<comment type="subunit">
    <text evidence="10">Homodimer. Forms a membrane-associated complex with FtsX.</text>
</comment>
<name>A0A430FLB9_9BIFI</name>
<dbReference type="SMART" id="SM00930">
    <property type="entry name" value="NIL"/>
    <property type="match status" value="1"/>
</dbReference>
<evidence type="ECO:0000256" key="6">
    <source>
        <dbReference type="ARBA" id="ARBA00022967"/>
    </source>
</evidence>
<evidence type="ECO:0000313" key="13">
    <source>
        <dbReference type="Proteomes" id="UP000287533"/>
    </source>
</evidence>
<dbReference type="PROSITE" id="PS50893">
    <property type="entry name" value="ABC_TRANSPORTER_2"/>
    <property type="match status" value="1"/>
</dbReference>
<dbReference type="GO" id="GO:0016887">
    <property type="term" value="F:ATP hydrolysis activity"/>
    <property type="evidence" value="ECO:0007669"/>
    <property type="project" value="InterPro"/>
</dbReference>
<dbReference type="OrthoDB" id="4283894at2"/>
<comment type="caution">
    <text evidence="12">The sequence shown here is derived from an EMBL/GenBank/DDBJ whole genome shotgun (WGS) entry which is preliminary data.</text>
</comment>
<gene>
    <name evidence="12" type="ORF">D2E25_0903</name>
</gene>
<accession>A0A430FLB9</accession>
<dbReference type="GO" id="GO:0006865">
    <property type="term" value="P:amino acid transport"/>
    <property type="evidence" value="ECO:0007669"/>
    <property type="project" value="UniProtKB-KW"/>
</dbReference>
<protein>
    <submittedName>
        <fullName evidence="12">ABC transporter ATP-binding protein</fullName>
    </submittedName>
</protein>
<dbReference type="SUPFAM" id="SSF52540">
    <property type="entry name" value="P-loop containing nucleoside triphosphate hydrolases"/>
    <property type="match status" value="1"/>
</dbReference>
<dbReference type="GO" id="GO:0005886">
    <property type="term" value="C:plasma membrane"/>
    <property type="evidence" value="ECO:0007669"/>
    <property type="project" value="UniProtKB-ARBA"/>
</dbReference>
<keyword evidence="8" id="KW-0472">Membrane</keyword>
<dbReference type="EMBL" id="QXGL01000002">
    <property type="protein sequence ID" value="RSX53580.1"/>
    <property type="molecule type" value="Genomic_DNA"/>
</dbReference>
<dbReference type="Pfam" id="PF00005">
    <property type="entry name" value="ABC_tran"/>
    <property type="match status" value="1"/>
</dbReference>
<dbReference type="Pfam" id="PF09383">
    <property type="entry name" value="NIL"/>
    <property type="match status" value="1"/>
</dbReference>
<evidence type="ECO:0000256" key="8">
    <source>
        <dbReference type="ARBA" id="ARBA00023136"/>
    </source>
</evidence>
<dbReference type="RefSeq" id="WP_125980252.1">
    <property type="nucleotide sequence ID" value="NZ_QXGL01000002.1"/>
</dbReference>
<evidence type="ECO:0000256" key="9">
    <source>
        <dbReference type="ARBA" id="ARBA00054718"/>
    </source>
</evidence>
<dbReference type="AlphaFoldDB" id="A0A430FLB9"/>
<dbReference type="InterPro" id="IPR050086">
    <property type="entry name" value="MetN_ABC_transporter-like"/>
</dbReference>
<reference evidence="12 13" key="1">
    <citation type="submission" date="2018-09" db="EMBL/GenBank/DDBJ databases">
        <title>Characterization of the phylogenetic diversity of five novel species belonging to the genus Bifidobacterium.</title>
        <authorList>
            <person name="Lugli G.A."/>
            <person name="Duranti S."/>
            <person name="Milani C."/>
        </authorList>
    </citation>
    <scope>NUCLEOTIDE SEQUENCE [LARGE SCALE GENOMIC DNA]</scope>
    <source>
        <strain evidence="12 13">2034B</strain>
    </source>
</reference>
<evidence type="ECO:0000256" key="7">
    <source>
        <dbReference type="ARBA" id="ARBA00022970"/>
    </source>
</evidence>
<dbReference type="Proteomes" id="UP000287533">
    <property type="component" value="Unassembled WGS sequence"/>
</dbReference>
<dbReference type="InterPro" id="IPR045865">
    <property type="entry name" value="ACT-like_dom_sf"/>
</dbReference>
<dbReference type="PANTHER" id="PTHR43166">
    <property type="entry name" value="AMINO ACID IMPORT ATP-BINDING PROTEIN"/>
    <property type="match status" value="1"/>
</dbReference>
<evidence type="ECO:0000256" key="5">
    <source>
        <dbReference type="ARBA" id="ARBA00022840"/>
    </source>
</evidence>
<dbReference type="InterPro" id="IPR027417">
    <property type="entry name" value="P-loop_NTPase"/>
</dbReference>
<keyword evidence="2" id="KW-0813">Transport</keyword>
<organism evidence="12 13">
    <name type="scientific">Bifidobacterium goeldii</name>
    <dbReference type="NCBI Taxonomy" id="2306975"/>
    <lineage>
        <taxon>Bacteria</taxon>
        <taxon>Bacillati</taxon>
        <taxon>Actinomycetota</taxon>
        <taxon>Actinomycetes</taxon>
        <taxon>Bifidobacteriales</taxon>
        <taxon>Bifidobacteriaceae</taxon>
        <taxon>Bifidobacterium</taxon>
    </lineage>
</organism>
<dbReference type="PROSITE" id="PS00211">
    <property type="entry name" value="ABC_TRANSPORTER_1"/>
    <property type="match status" value="1"/>
</dbReference>